<dbReference type="PRINTS" id="PR00038">
    <property type="entry name" value="HTHLUXR"/>
</dbReference>
<dbReference type="PROSITE" id="PS50043">
    <property type="entry name" value="HTH_LUXR_2"/>
    <property type="match status" value="1"/>
</dbReference>
<dbReference type="GO" id="GO:0005524">
    <property type="term" value="F:ATP binding"/>
    <property type="evidence" value="ECO:0007669"/>
    <property type="project" value="UniProtKB-KW"/>
</dbReference>
<dbReference type="SMART" id="SM00421">
    <property type="entry name" value="HTH_LUXR"/>
    <property type="match status" value="1"/>
</dbReference>
<dbReference type="Gene3D" id="1.10.10.10">
    <property type="entry name" value="Winged helix-like DNA-binding domain superfamily/Winged helix DNA-binding domain"/>
    <property type="match status" value="1"/>
</dbReference>
<keyword evidence="5" id="KW-1185">Reference proteome</keyword>
<dbReference type="SUPFAM" id="SSF52540">
    <property type="entry name" value="P-loop containing nucleoside triphosphate hydrolases"/>
    <property type="match status" value="1"/>
</dbReference>
<accession>A0A2Z4JEG2</accession>
<keyword evidence="2" id="KW-0067">ATP-binding</keyword>
<keyword evidence="1" id="KW-0547">Nucleotide-binding</keyword>
<organism evidence="4 5">
    <name type="scientific">Streptomyces cadmiisoli</name>
    <dbReference type="NCBI Taxonomy" id="2184053"/>
    <lineage>
        <taxon>Bacteria</taxon>
        <taxon>Bacillati</taxon>
        <taxon>Actinomycetota</taxon>
        <taxon>Actinomycetes</taxon>
        <taxon>Kitasatosporales</taxon>
        <taxon>Streptomycetaceae</taxon>
        <taxon>Streptomyces</taxon>
        <taxon>Streptomyces aurantiacus group</taxon>
    </lineage>
</organism>
<dbReference type="CDD" id="cd06170">
    <property type="entry name" value="LuxR_C_like"/>
    <property type="match status" value="1"/>
</dbReference>
<dbReference type="InterPro" id="IPR011990">
    <property type="entry name" value="TPR-like_helical_dom_sf"/>
</dbReference>
<reference evidence="5" key="1">
    <citation type="submission" date="2018-06" db="EMBL/GenBank/DDBJ databases">
        <authorList>
            <person name="Li K."/>
        </authorList>
    </citation>
    <scope>NUCLEOTIDE SEQUENCE [LARGE SCALE GENOMIC DNA]</scope>
    <source>
        <strain evidence="5">ZFG47</strain>
        <plasmid evidence="5">unnamed1</plasmid>
    </source>
</reference>
<dbReference type="InterPro" id="IPR036388">
    <property type="entry name" value="WH-like_DNA-bd_sf"/>
</dbReference>
<keyword evidence="4" id="KW-0614">Plasmid</keyword>
<dbReference type="PROSITE" id="PS00622">
    <property type="entry name" value="HTH_LUXR_1"/>
    <property type="match status" value="1"/>
</dbReference>
<dbReference type="Pfam" id="PF00196">
    <property type="entry name" value="GerE"/>
    <property type="match status" value="1"/>
</dbReference>
<dbReference type="GO" id="GO:0006355">
    <property type="term" value="P:regulation of DNA-templated transcription"/>
    <property type="evidence" value="ECO:0007669"/>
    <property type="project" value="InterPro"/>
</dbReference>
<dbReference type="KEGG" id="scad:DN051_42045"/>
<dbReference type="InterPro" id="IPR027417">
    <property type="entry name" value="P-loop_NTPase"/>
</dbReference>
<dbReference type="Proteomes" id="UP000249616">
    <property type="component" value="Plasmid unnamed1"/>
</dbReference>
<dbReference type="GO" id="GO:0003677">
    <property type="term" value="F:DNA binding"/>
    <property type="evidence" value="ECO:0007669"/>
    <property type="project" value="InterPro"/>
</dbReference>
<evidence type="ECO:0000256" key="2">
    <source>
        <dbReference type="ARBA" id="ARBA00022840"/>
    </source>
</evidence>
<evidence type="ECO:0000313" key="4">
    <source>
        <dbReference type="EMBL" id="AWW43188.1"/>
    </source>
</evidence>
<evidence type="ECO:0000259" key="3">
    <source>
        <dbReference type="PROSITE" id="PS50043"/>
    </source>
</evidence>
<evidence type="ECO:0000313" key="5">
    <source>
        <dbReference type="Proteomes" id="UP000249616"/>
    </source>
</evidence>
<dbReference type="RefSeq" id="WP_112443045.1">
    <property type="nucleotide sequence ID" value="NZ_CP030074.1"/>
</dbReference>
<dbReference type="Gene3D" id="3.40.50.300">
    <property type="entry name" value="P-loop containing nucleotide triphosphate hydrolases"/>
    <property type="match status" value="1"/>
</dbReference>
<protein>
    <recommendedName>
        <fullName evidence="3">HTH luxR-type domain-containing protein</fullName>
    </recommendedName>
</protein>
<proteinExistence type="predicted"/>
<dbReference type="GO" id="GO:0004016">
    <property type="term" value="F:adenylate cyclase activity"/>
    <property type="evidence" value="ECO:0007669"/>
    <property type="project" value="TreeGrafter"/>
</dbReference>
<geneLocation type="plasmid" evidence="4 5">
    <name>unnamed1</name>
</geneLocation>
<dbReference type="AlphaFoldDB" id="A0A2Z4JEG2"/>
<dbReference type="SUPFAM" id="SSF46894">
    <property type="entry name" value="C-terminal effector domain of the bipartite response regulators"/>
    <property type="match status" value="1"/>
</dbReference>
<dbReference type="GO" id="GO:0005737">
    <property type="term" value="C:cytoplasm"/>
    <property type="evidence" value="ECO:0007669"/>
    <property type="project" value="TreeGrafter"/>
</dbReference>
<dbReference type="PANTHER" id="PTHR16305:SF35">
    <property type="entry name" value="TRANSCRIPTIONAL ACTIVATOR DOMAIN"/>
    <property type="match status" value="1"/>
</dbReference>
<dbReference type="InterPro" id="IPR000792">
    <property type="entry name" value="Tscrpt_reg_LuxR_C"/>
</dbReference>
<dbReference type="Gene3D" id="1.25.40.10">
    <property type="entry name" value="Tetratricopeptide repeat domain"/>
    <property type="match status" value="2"/>
</dbReference>
<evidence type="ECO:0000256" key="1">
    <source>
        <dbReference type="ARBA" id="ARBA00022741"/>
    </source>
</evidence>
<dbReference type="Pfam" id="PF13191">
    <property type="entry name" value="AAA_16"/>
    <property type="match status" value="1"/>
</dbReference>
<dbReference type="PANTHER" id="PTHR16305">
    <property type="entry name" value="TESTICULAR SOLUBLE ADENYLYL CYCLASE"/>
    <property type="match status" value="1"/>
</dbReference>
<dbReference type="InterPro" id="IPR016032">
    <property type="entry name" value="Sig_transdc_resp-reg_C-effctor"/>
</dbReference>
<gene>
    <name evidence="4" type="ORF">DN051_42045</name>
</gene>
<name>A0A2Z4JEG2_9ACTN</name>
<dbReference type="InterPro" id="IPR041664">
    <property type="entry name" value="AAA_16"/>
</dbReference>
<sequence length="911" mass="97666">MDESRGHRFIGRTEELRTLRNAARMAARGIPRVVTVSGATGMGKTALVDHFAEMAAKEFTVLRAWDVPPKADLPFYTVTGLLADGAGHLSAHEHEPVGPQSSVLDIGGAVIDLLDTSQETSPVLFWLDDAHRIDLESLQSIGFALLRQDAERILTVICTQHAARTEQSMGLPDLVPESDRIQLTGFTPSETREFVEDRTARPHSEARLRSLAVWSHGNPLFLEAAIGAYGGKLPDDPAAIRVPSSLSDAVGAWSRAFPPRSLAILNMLAVLDTPAAVPLLSLLLDSDSVGADAEILVEQHAATWVPDQVPTLHLVHVGQRDALYAAIPRPERNRMHLRAAALLEPPAAWRHRVAATETYDASLADDLRGAAAHEARAGHAALAADHLVASSQVDPDSRRRQGALLLAVRLQVTGGQPRTAQRHEDAVLRTSPGPQRDEALGLLSLAKGRDALASTYLSLARDTYTARGDLAQAAYAAAELGVAKGSLGLGQEALSTSEFALRHAADDVVRGLAEANRAYAHALLGGPGRGLSHLDHLPELPARVPATHTDTLIYRGLFRALSGDLTGAVSDLSAAARRRELGVSRISSVTALTHSLWCLLALGEWDEARRNLSVALDIAHTTGRPADFFNLHCFIATLHAFSGRSEAARDALREALSLEASADFSGPSFHLAATRATVAFAAGDFEETIAALAPAVDELANTGRSRLYSVRHMPLLGVASARTGDLDRARSVLNELEAAEPRGALVPVVVHWVRGAIAAADDPAAGAAAYEEGLAVPPRGGDPVAYKALMRQDLGALLMEAGETERAREHLRTAEKVFARLGAEPYRQQCGTLLEDAGTAAPVAGADFWETLTDRERDVAGLVALGWTNREIAARLYLSVKTVEYHLGNIYARNDISGRRELRDLMQSRQM</sequence>
<dbReference type="EMBL" id="CP030074">
    <property type="protein sequence ID" value="AWW43188.1"/>
    <property type="molecule type" value="Genomic_DNA"/>
</dbReference>
<dbReference type="SUPFAM" id="SSF48452">
    <property type="entry name" value="TPR-like"/>
    <property type="match status" value="1"/>
</dbReference>
<feature type="domain" description="HTH luxR-type" evidence="3">
    <location>
        <begin position="845"/>
        <end position="910"/>
    </location>
</feature>